<comment type="similarity">
    <text evidence="1">Belongs to the SHQ1 family.</text>
</comment>
<dbReference type="InterPro" id="IPR008978">
    <property type="entry name" value="HSP20-like_chaperone"/>
</dbReference>
<name>A0A4P9XKR8_9FUNG</name>
<organism evidence="3 4">
    <name type="scientific">Thamnocephalis sphaerospora</name>
    <dbReference type="NCBI Taxonomy" id="78915"/>
    <lineage>
        <taxon>Eukaryota</taxon>
        <taxon>Fungi</taxon>
        <taxon>Fungi incertae sedis</taxon>
        <taxon>Zoopagomycota</taxon>
        <taxon>Zoopagomycotina</taxon>
        <taxon>Zoopagomycetes</taxon>
        <taxon>Zoopagales</taxon>
        <taxon>Sigmoideomycetaceae</taxon>
        <taxon>Thamnocephalis</taxon>
    </lineage>
</organism>
<gene>
    <name evidence="3" type="ORF">THASP1DRAFT_18977</name>
</gene>
<sequence length="425" mass="49113">MITPAFRLEQDDEFVTVLIRAPHVRAQEVDMYVSGNEFKLYVKPYFLRLHLPGHVVEDERATASYDVAAGEITAKLPKETPGEHFADLDLLTKLLARKGEHANGNGSSATLSPIAPTADIVADNLLTGEPDVSASSLTAPSTAHYGFNDQYQGFFTHYIETENEVNDINDPEHSTPATRRADRIRNEDVKFDEDYYIADFMQEEDVQHLMRYRTVWWDELRRQQKEARSVSPMTFTEEDQRLMRELPNKEYLLSSEKTIFLGLVDLMFAFCYDHRVTEGESTVESPWTICKLSSTLSSLEVCVCVCVCVLVACIRRSLAYPLYRHWGLAQKIMLDVYVLFRLGKRALLRALLAMKQMLDHHDVYYIYSKLYINDYCVWIQQASDKVIRSLAHELHHIEIIKKDIEWRLEELECLALECKRDDSDH</sequence>
<reference evidence="4" key="1">
    <citation type="journal article" date="2018" name="Nat. Microbiol.">
        <title>Leveraging single-cell genomics to expand the fungal tree of life.</title>
        <authorList>
            <person name="Ahrendt S.R."/>
            <person name="Quandt C.A."/>
            <person name="Ciobanu D."/>
            <person name="Clum A."/>
            <person name="Salamov A."/>
            <person name="Andreopoulos B."/>
            <person name="Cheng J.F."/>
            <person name="Woyke T."/>
            <person name="Pelin A."/>
            <person name="Henrissat B."/>
            <person name="Reynolds N.K."/>
            <person name="Benny G.L."/>
            <person name="Smith M.E."/>
            <person name="James T.Y."/>
            <person name="Grigoriev I.V."/>
        </authorList>
    </citation>
    <scope>NUCLEOTIDE SEQUENCE [LARGE SCALE GENOMIC DNA]</scope>
    <source>
        <strain evidence="4">RSA 1356</strain>
    </source>
</reference>
<dbReference type="PANTHER" id="PTHR12967">
    <property type="entry name" value="PROTEIN SHQ1 HOMOLOG"/>
    <property type="match status" value="1"/>
</dbReference>
<dbReference type="InterPro" id="IPR039742">
    <property type="entry name" value="Shq1"/>
</dbReference>
<accession>A0A4P9XKR8</accession>
<dbReference type="EMBL" id="KZ992968">
    <property type="protein sequence ID" value="RKP06041.1"/>
    <property type="molecule type" value="Genomic_DNA"/>
</dbReference>
<feature type="domain" description="CS" evidence="2">
    <location>
        <begin position="1"/>
        <end position="89"/>
    </location>
</feature>
<evidence type="ECO:0000259" key="2">
    <source>
        <dbReference type="PROSITE" id="PS51203"/>
    </source>
</evidence>
<dbReference type="STRING" id="78915.A0A4P9XKR8"/>
<dbReference type="GO" id="GO:0000493">
    <property type="term" value="P:box H/ACA snoRNP assembly"/>
    <property type="evidence" value="ECO:0007669"/>
    <property type="project" value="InterPro"/>
</dbReference>
<dbReference type="GO" id="GO:0005654">
    <property type="term" value="C:nucleoplasm"/>
    <property type="evidence" value="ECO:0007669"/>
    <property type="project" value="TreeGrafter"/>
</dbReference>
<dbReference type="AlphaFoldDB" id="A0A4P9XKR8"/>
<dbReference type="InterPro" id="IPR007052">
    <property type="entry name" value="CS_dom"/>
</dbReference>
<evidence type="ECO:0000313" key="3">
    <source>
        <dbReference type="EMBL" id="RKP06041.1"/>
    </source>
</evidence>
<dbReference type="PROSITE" id="PS51203">
    <property type="entry name" value="CS"/>
    <property type="match status" value="1"/>
</dbReference>
<dbReference type="Pfam" id="PF04925">
    <property type="entry name" value="SHQ1"/>
    <property type="match status" value="1"/>
</dbReference>
<dbReference type="PANTHER" id="PTHR12967:SF0">
    <property type="entry name" value="PROTEIN SHQ1 HOMOLOG"/>
    <property type="match status" value="1"/>
</dbReference>
<dbReference type="Pfam" id="PF21413">
    <property type="entry name" value="SHQ1-like_CS"/>
    <property type="match status" value="1"/>
</dbReference>
<dbReference type="OrthoDB" id="73639at2759"/>
<dbReference type="GO" id="GO:0051082">
    <property type="term" value="F:unfolded protein binding"/>
    <property type="evidence" value="ECO:0007669"/>
    <property type="project" value="TreeGrafter"/>
</dbReference>
<dbReference type="SUPFAM" id="SSF49764">
    <property type="entry name" value="HSP20-like chaperones"/>
    <property type="match status" value="1"/>
</dbReference>
<keyword evidence="4" id="KW-1185">Reference proteome</keyword>
<protein>
    <submittedName>
        <fullName evidence="3">SHQ1 protein-domain-containing protein</fullName>
    </submittedName>
</protein>
<dbReference type="Gene3D" id="2.60.40.790">
    <property type="match status" value="1"/>
</dbReference>
<dbReference type="InterPro" id="IPR048696">
    <property type="entry name" value="SHQ1-like_CS"/>
</dbReference>
<dbReference type="InterPro" id="IPR007009">
    <property type="entry name" value="Shq1_C"/>
</dbReference>
<dbReference type="CDD" id="cd00298">
    <property type="entry name" value="ACD_sHsps_p23-like"/>
    <property type="match status" value="1"/>
</dbReference>
<dbReference type="Proteomes" id="UP000271241">
    <property type="component" value="Unassembled WGS sequence"/>
</dbReference>
<proteinExistence type="inferred from homology"/>
<evidence type="ECO:0000313" key="4">
    <source>
        <dbReference type="Proteomes" id="UP000271241"/>
    </source>
</evidence>
<evidence type="ECO:0000256" key="1">
    <source>
        <dbReference type="ARBA" id="ARBA00005607"/>
    </source>
</evidence>
<dbReference type="GO" id="GO:0005737">
    <property type="term" value="C:cytoplasm"/>
    <property type="evidence" value="ECO:0007669"/>
    <property type="project" value="TreeGrafter"/>
</dbReference>